<dbReference type="EMBL" id="CP067089">
    <property type="protein sequence ID" value="QQO08093.1"/>
    <property type="molecule type" value="Genomic_DNA"/>
</dbReference>
<name>A0A7T7XKU6_9SPIR</name>
<keyword evidence="1" id="KW-0812">Transmembrane</keyword>
<feature type="transmembrane region" description="Helical" evidence="1">
    <location>
        <begin position="128"/>
        <end position="153"/>
    </location>
</feature>
<dbReference type="Proteomes" id="UP000595917">
    <property type="component" value="Chromosome"/>
</dbReference>
<protein>
    <submittedName>
        <fullName evidence="2">DUF1449 family protein</fullName>
    </submittedName>
</protein>
<dbReference type="AlphaFoldDB" id="A0A7T7XKU6"/>
<dbReference type="RefSeq" id="WP_215625399.1">
    <property type="nucleotide sequence ID" value="NZ_CP067089.2"/>
</dbReference>
<keyword evidence="1" id="KW-0472">Membrane</keyword>
<feature type="transmembrane region" description="Helical" evidence="1">
    <location>
        <begin position="96"/>
        <end position="121"/>
    </location>
</feature>
<evidence type="ECO:0000256" key="1">
    <source>
        <dbReference type="SAM" id="Phobius"/>
    </source>
</evidence>
<organism evidence="2 3">
    <name type="scientific">Breznakiella homolactica</name>
    <dbReference type="NCBI Taxonomy" id="2798577"/>
    <lineage>
        <taxon>Bacteria</taxon>
        <taxon>Pseudomonadati</taxon>
        <taxon>Spirochaetota</taxon>
        <taxon>Spirochaetia</taxon>
        <taxon>Spirochaetales</taxon>
        <taxon>Breznakiellaceae</taxon>
        <taxon>Breznakiella</taxon>
    </lineage>
</organism>
<accession>A0A7T7XKU6</accession>
<evidence type="ECO:0000313" key="2">
    <source>
        <dbReference type="EMBL" id="QQO08093.1"/>
    </source>
</evidence>
<evidence type="ECO:0000313" key="3">
    <source>
        <dbReference type="Proteomes" id="UP000595917"/>
    </source>
</evidence>
<dbReference type="KEGG" id="bhc:JFL75_14235"/>
<feature type="transmembrane region" description="Helical" evidence="1">
    <location>
        <begin position="9"/>
        <end position="35"/>
    </location>
</feature>
<proteinExistence type="predicted"/>
<reference evidence="2" key="1">
    <citation type="submission" date="2021-01" db="EMBL/GenBank/DDBJ databases">
        <title>Description of Breznakiella homolactica.</title>
        <authorList>
            <person name="Song Y."/>
            <person name="Brune A."/>
        </authorList>
    </citation>
    <scope>NUCLEOTIDE SEQUENCE</scope>
    <source>
        <strain evidence="2">RmG30</strain>
    </source>
</reference>
<gene>
    <name evidence="2" type="ORF">JFL75_14235</name>
</gene>
<keyword evidence="3" id="KW-1185">Reference proteome</keyword>
<keyword evidence="1" id="KW-1133">Transmembrane helix</keyword>
<sequence length="236" mass="24927">MKRGTAMQLFLSSLISFPTVVYTVLLAVVIIYWLLAAVGLVDTDSSDIDTDIGDAGADAGGDVSAEGEIDIDADAGAQSHGGGLGGLLAALGLKDIPITIVLSVVILSSWTICCLSNMWLLEPLRPSLLYWIAGAAILAASGFVSFLVSSVILRPLRGLFRSHAAASKKTLVGSLCTVTTGSVDEQFGRADIETRGTSINVNVRAETPNTLARGSRAIIIEYDQKHDRYFVVPDED</sequence>